<organism evidence="2 3">
    <name type="scientific">Microbacterium thalassium</name>
    <dbReference type="NCBI Taxonomy" id="362649"/>
    <lineage>
        <taxon>Bacteria</taxon>
        <taxon>Bacillati</taxon>
        <taxon>Actinomycetota</taxon>
        <taxon>Actinomycetes</taxon>
        <taxon>Micrococcales</taxon>
        <taxon>Microbacteriaceae</taxon>
        <taxon>Microbacterium</taxon>
    </lineage>
</organism>
<sequence length="83" mass="9178">MRTYLFTTGLFSAISGASTLLRSLREEQFTWRTALGWLSWGISVALVVGAIVDVRRARHGVLAPEDSPISGHEAAIMRRHLRG</sequence>
<dbReference type="RefSeq" id="WP_184751298.1">
    <property type="nucleotide sequence ID" value="NZ_BAAAJR010000011.1"/>
</dbReference>
<proteinExistence type="predicted"/>
<evidence type="ECO:0000313" key="2">
    <source>
        <dbReference type="EMBL" id="MBB6392202.1"/>
    </source>
</evidence>
<dbReference type="Proteomes" id="UP000537775">
    <property type="component" value="Unassembled WGS sequence"/>
</dbReference>
<evidence type="ECO:0000256" key="1">
    <source>
        <dbReference type="SAM" id="Phobius"/>
    </source>
</evidence>
<keyword evidence="1" id="KW-0812">Transmembrane</keyword>
<evidence type="ECO:0000313" key="3">
    <source>
        <dbReference type="Proteomes" id="UP000537775"/>
    </source>
</evidence>
<comment type="caution">
    <text evidence="2">The sequence shown here is derived from an EMBL/GenBank/DDBJ whole genome shotgun (WGS) entry which is preliminary data.</text>
</comment>
<name>A0A7X0FR83_9MICO</name>
<dbReference type="EMBL" id="JACHML010000001">
    <property type="protein sequence ID" value="MBB6392202.1"/>
    <property type="molecule type" value="Genomic_DNA"/>
</dbReference>
<feature type="transmembrane region" description="Helical" evidence="1">
    <location>
        <begin position="33"/>
        <end position="52"/>
    </location>
</feature>
<dbReference type="AlphaFoldDB" id="A0A7X0FR83"/>
<keyword evidence="3" id="KW-1185">Reference proteome</keyword>
<accession>A0A7X0FR83</accession>
<keyword evidence="1" id="KW-0472">Membrane</keyword>
<gene>
    <name evidence="2" type="ORF">HD594_002515</name>
</gene>
<evidence type="ECO:0008006" key="4">
    <source>
        <dbReference type="Google" id="ProtNLM"/>
    </source>
</evidence>
<protein>
    <recommendedName>
        <fullName evidence="4">NADH:ubiquinone oxidoreductase</fullName>
    </recommendedName>
</protein>
<reference evidence="2 3" key="1">
    <citation type="submission" date="2020-08" db="EMBL/GenBank/DDBJ databases">
        <title>Sequencing the genomes of 1000 actinobacteria strains.</title>
        <authorList>
            <person name="Klenk H.-P."/>
        </authorList>
    </citation>
    <scope>NUCLEOTIDE SEQUENCE [LARGE SCALE GENOMIC DNA]</scope>
    <source>
        <strain evidence="2 3">DSM 12511</strain>
    </source>
</reference>
<keyword evidence="1" id="KW-1133">Transmembrane helix</keyword>